<dbReference type="Proteomes" id="UP000789920">
    <property type="component" value="Unassembled WGS sequence"/>
</dbReference>
<accession>A0ACA9QSE9</accession>
<protein>
    <submittedName>
        <fullName evidence="1">18756_t:CDS:1</fullName>
    </submittedName>
</protein>
<sequence length="135" mass="15265">IIVNQERIQHDIINNVYTIPSVIIIGKTYIVDPSIRICTCITVFGRSPCKHQAAIVIKYHKGLFNYFSAFSIDDCITYHYIACETIAKDSTFYTSLRASIILENSQITKENVDLASEDIHKDTLTADSDNCATIW</sequence>
<organism evidence="1 2">
    <name type="scientific">Racocetra persica</name>
    <dbReference type="NCBI Taxonomy" id="160502"/>
    <lineage>
        <taxon>Eukaryota</taxon>
        <taxon>Fungi</taxon>
        <taxon>Fungi incertae sedis</taxon>
        <taxon>Mucoromycota</taxon>
        <taxon>Glomeromycotina</taxon>
        <taxon>Glomeromycetes</taxon>
        <taxon>Diversisporales</taxon>
        <taxon>Gigasporaceae</taxon>
        <taxon>Racocetra</taxon>
    </lineage>
</organism>
<comment type="caution">
    <text evidence="1">The sequence shown here is derived from an EMBL/GenBank/DDBJ whole genome shotgun (WGS) entry which is preliminary data.</text>
</comment>
<feature type="non-terminal residue" evidence="1">
    <location>
        <position position="1"/>
    </location>
</feature>
<evidence type="ECO:0000313" key="2">
    <source>
        <dbReference type="Proteomes" id="UP000789920"/>
    </source>
</evidence>
<gene>
    <name evidence="1" type="ORF">RPERSI_LOCUS15515</name>
</gene>
<evidence type="ECO:0000313" key="1">
    <source>
        <dbReference type="EMBL" id="CAG8763525.1"/>
    </source>
</evidence>
<dbReference type="EMBL" id="CAJVQC010037317">
    <property type="protein sequence ID" value="CAG8763525.1"/>
    <property type="molecule type" value="Genomic_DNA"/>
</dbReference>
<keyword evidence="2" id="KW-1185">Reference proteome</keyword>
<name>A0ACA9QSE9_9GLOM</name>
<proteinExistence type="predicted"/>
<reference evidence="1" key="1">
    <citation type="submission" date="2021-06" db="EMBL/GenBank/DDBJ databases">
        <authorList>
            <person name="Kallberg Y."/>
            <person name="Tangrot J."/>
            <person name="Rosling A."/>
        </authorList>
    </citation>
    <scope>NUCLEOTIDE SEQUENCE</scope>
    <source>
        <strain evidence="1">MA461A</strain>
    </source>
</reference>